<reference evidence="2" key="1">
    <citation type="journal article" date="2021" name="Proc. Natl. Acad. Sci. U.S.A.">
        <title>A Catalog of Tens of Thousands of Viruses from Human Metagenomes Reveals Hidden Associations with Chronic Diseases.</title>
        <authorList>
            <person name="Tisza M.J."/>
            <person name="Buck C.B."/>
        </authorList>
    </citation>
    <scope>NUCLEOTIDE SEQUENCE</scope>
    <source>
        <strain evidence="2">CteHV32</strain>
    </source>
</reference>
<dbReference type="GO" id="GO:0003677">
    <property type="term" value="F:DNA binding"/>
    <property type="evidence" value="ECO:0007669"/>
    <property type="project" value="InterPro"/>
</dbReference>
<dbReference type="InterPro" id="IPR010982">
    <property type="entry name" value="Lambda_DNA-bd_dom_sf"/>
</dbReference>
<dbReference type="EMBL" id="BK015653">
    <property type="protein sequence ID" value="DAE18250.1"/>
    <property type="molecule type" value="Genomic_DNA"/>
</dbReference>
<protein>
    <submittedName>
        <fullName evidence="2">Helix-turn-helix XRE-family like protein</fullName>
    </submittedName>
</protein>
<dbReference type="Pfam" id="PF01381">
    <property type="entry name" value="HTH_3"/>
    <property type="match status" value="1"/>
</dbReference>
<proteinExistence type="predicted"/>
<accession>A0A8S5QGY9</accession>
<dbReference type="Gene3D" id="1.10.260.40">
    <property type="entry name" value="lambda repressor-like DNA-binding domains"/>
    <property type="match status" value="1"/>
</dbReference>
<dbReference type="InterPro" id="IPR001387">
    <property type="entry name" value="Cro/C1-type_HTH"/>
</dbReference>
<sequence>METINERVSILRKQLGKNQKDFAETLAIKQAALSMIENGQRDLSEKNIKLICASYKVNYDWIVNGIGNMFQSDDDGDAQAIVDSVMTGDNEFAKKILVKFAKLSEERWKQLQEILTELENN</sequence>
<name>A0A8S5QGY9_9CAUD</name>
<dbReference type="CDD" id="cd00093">
    <property type="entry name" value="HTH_XRE"/>
    <property type="match status" value="1"/>
</dbReference>
<dbReference type="SMART" id="SM00530">
    <property type="entry name" value="HTH_XRE"/>
    <property type="match status" value="1"/>
</dbReference>
<dbReference type="PROSITE" id="PS50943">
    <property type="entry name" value="HTH_CROC1"/>
    <property type="match status" value="1"/>
</dbReference>
<organism evidence="2">
    <name type="scientific">Siphoviridae sp. cteHV32</name>
    <dbReference type="NCBI Taxonomy" id="2825588"/>
    <lineage>
        <taxon>Viruses</taxon>
        <taxon>Duplodnaviria</taxon>
        <taxon>Heunggongvirae</taxon>
        <taxon>Uroviricota</taxon>
        <taxon>Caudoviricetes</taxon>
    </lineage>
</organism>
<evidence type="ECO:0000259" key="1">
    <source>
        <dbReference type="PROSITE" id="PS50943"/>
    </source>
</evidence>
<evidence type="ECO:0000313" key="2">
    <source>
        <dbReference type="EMBL" id="DAE18250.1"/>
    </source>
</evidence>
<feature type="domain" description="HTH cro/C1-type" evidence="1">
    <location>
        <begin position="8"/>
        <end position="62"/>
    </location>
</feature>
<dbReference type="SUPFAM" id="SSF47413">
    <property type="entry name" value="lambda repressor-like DNA-binding domains"/>
    <property type="match status" value="1"/>
</dbReference>